<gene>
    <name evidence="7" type="ORF">LCGC14_1976930</name>
</gene>
<sequence length="135" mass="15916">VMILNFFYQIAKAIQFIHTRDVIHFDIKPQNILIDTEFDDNPLLADLGYAKKISNQGRKTVIGFTFTYAHPSLILWAREKKSISRTKIELIPKEEHKKYDIYAFAKSILEILKIVNRKFSTKYVFTFSSLQNARW</sequence>
<evidence type="ECO:0000259" key="6">
    <source>
        <dbReference type="PROSITE" id="PS50011"/>
    </source>
</evidence>
<keyword evidence="3" id="KW-0418">Kinase</keyword>
<organism evidence="7">
    <name type="scientific">marine sediment metagenome</name>
    <dbReference type="NCBI Taxonomy" id="412755"/>
    <lineage>
        <taxon>unclassified sequences</taxon>
        <taxon>metagenomes</taxon>
        <taxon>ecological metagenomes</taxon>
    </lineage>
</organism>
<dbReference type="SUPFAM" id="SSF56112">
    <property type="entry name" value="Protein kinase-like (PK-like)"/>
    <property type="match status" value="1"/>
</dbReference>
<protein>
    <recommendedName>
        <fullName evidence="6">Protein kinase domain-containing protein</fullName>
    </recommendedName>
</protein>
<dbReference type="PANTHER" id="PTHR11042">
    <property type="entry name" value="EUKARYOTIC TRANSLATION INITIATION FACTOR 2-ALPHA KINASE EIF2-ALPHA KINASE -RELATED"/>
    <property type="match status" value="1"/>
</dbReference>
<dbReference type="Gene3D" id="1.10.510.10">
    <property type="entry name" value="Transferase(Phosphotransferase) domain 1"/>
    <property type="match status" value="1"/>
</dbReference>
<feature type="non-terminal residue" evidence="7">
    <location>
        <position position="1"/>
    </location>
</feature>
<dbReference type="GO" id="GO:0004672">
    <property type="term" value="F:protein kinase activity"/>
    <property type="evidence" value="ECO:0007669"/>
    <property type="project" value="InterPro"/>
</dbReference>
<comment type="caution">
    <text evidence="7">The sequence shown here is derived from an EMBL/GenBank/DDBJ whole genome shotgun (WGS) entry which is preliminary data.</text>
</comment>
<proteinExistence type="inferred from homology"/>
<dbReference type="Pfam" id="PF00069">
    <property type="entry name" value="Pkinase"/>
    <property type="match status" value="1"/>
</dbReference>
<accession>A0A0F9HNE5</accession>
<keyword evidence="4" id="KW-0067">ATP-binding</keyword>
<keyword evidence="2" id="KW-0547">Nucleotide-binding</keyword>
<dbReference type="InterPro" id="IPR050339">
    <property type="entry name" value="CC_SR_Kinase"/>
</dbReference>
<evidence type="ECO:0000256" key="4">
    <source>
        <dbReference type="ARBA" id="ARBA00022840"/>
    </source>
</evidence>
<dbReference type="AlphaFoldDB" id="A0A0F9HNE5"/>
<reference evidence="7" key="1">
    <citation type="journal article" date="2015" name="Nature">
        <title>Complex archaea that bridge the gap between prokaryotes and eukaryotes.</title>
        <authorList>
            <person name="Spang A."/>
            <person name="Saw J.H."/>
            <person name="Jorgensen S.L."/>
            <person name="Zaremba-Niedzwiedzka K."/>
            <person name="Martijn J."/>
            <person name="Lind A.E."/>
            <person name="van Eijk R."/>
            <person name="Schleper C."/>
            <person name="Guy L."/>
            <person name="Ettema T.J."/>
        </authorList>
    </citation>
    <scope>NUCLEOTIDE SEQUENCE</scope>
</reference>
<comment type="similarity">
    <text evidence="5">Belongs to the protein kinase superfamily. Ser/Thr protein kinase family. GCN2 subfamily.</text>
</comment>
<evidence type="ECO:0000256" key="3">
    <source>
        <dbReference type="ARBA" id="ARBA00022777"/>
    </source>
</evidence>
<dbReference type="GO" id="GO:0005737">
    <property type="term" value="C:cytoplasm"/>
    <property type="evidence" value="ECO:0007669"/>
    <property type="project" value="TreeGrafter"/>
</dbReference>
<dbReference type="PROSITE" id="PS50011">
    <property type="entry name" value="PROTEIN_KINASE_DOM"/>
    <property type="match status" value="1"/>
</dbReference>
<evidence type="ECO:0000256" key="1">
    <source>
        <dbReference type="ARBA" id="ARBA00022679"/>
    </source>
</evidence>
<dbReference type="InterPro" id="IPR011009">
    <property type="entry name" value="Kinase-like_dom_sf"/>
</dbReference>
<feature type="domain" description="Protein kinase" evidence="6">
    <location>
        <begin position="1"/>
        <end position="135"/>
    </location>
</feature>
<name>A0A0F9HNE5_9ZZZZ</name>
<evidence type="ECO:0000313" key="7">
    <source>
        <dbReference type="EMBL" id="KKL83220.1"/>
    </source>
</evidence>
<dbReference type="GO" id="GO:0005634">
    <property type="term" value="C:nucleus"/>
    <property type="evidence" value="ECO:0007669"/>
    <property type="project" value="TreeGrafter"/>
</dbReference>
<evidence type="ECO:0000256" key="2">
    <source>
        <dbReference type="ARBA" id="ARBA00022741"/>
    </source>
</evidence>
<keyword evidence="1" id="KW-0808">Transferase</keyword>
<dbReference type="PROSITE" id="PS00108">
    <property type="entry name" value="PROTEIN_KINASE_ST"/>
    <property type="match status" value="1"/>
</dbReference>
<dbReference type="EMBL" id="LAZR01022044">
    <property type="protein sequence ID" value="KKL83220.1"/>
    <property type="molecule type" value="Genomic_DNA"/>
</dbReference>
<evidence type="ECO:0000256" key="5">
    <source>
        <dbReference type="ARBA" id="ARBA00037982"/>
    </source>
</evidence>
<dbReference type="GO" id="GO:0005524">
    <property type="term" value="F:ATP binding"/>
    <property type="evidence" value="ECO:0007669"/>
    <property type="project" value="UniProtKB-KW"/>
</dbReference>
<dbReference type="InterPro" id="IPR000719">
    <property type="entry name" value="Prot_kinase_dom"/>
</dbReference>
<dbReference type="InterPro" id="IPR008271">
    <property type="entry name" value="Ser/Thr_kinase_AS"/>
</dbReference>